<evidence type="ECO:0000313" key="2">
    <source>
        <dbReference type="Proteomes" id="UP000193355"/>
    </source>
</evidence>
<dbReference type="Proteomes" id="UP000193355">
    <property type="component" value="Unassembled WGS sequence"/>
</dbReference>
<dbReference type="STRING" id="561720.SAMN06275492_10616"/>
<name>A0A1X7IWR7_9BACT</name>
<protein>
    <submittedName>
        <fullName evidence="1">Uncharacterized protein</fullName>
    </submittedName>
</protein>
<evidence type="ECO:0000313" key="1">
    <source>
        <dbReference type="EMBL" id="SMG19531.1"/>
    </source>
</evidence>
<proteinExistence type="predicted"/>
<gene>
    <name evidence="1" type="ORF">SAMN06275492_10616</name>
</gene>
<keyword evidence="2" id="KW-1185">Reference proteome</keyword>
<accession>A0A1X7IWR7</accession>
<organism evidence="1 2">
    <name type="scientific">Dethiosulfovibrio salsuginis</name>
    <dbReference type="NCBI Taxonomy" id="561720"/>
    <lineage>
        <taxon>Bacteria</taxon>
        <taxon>Thermotogati</taxon>
        <taxon>Synergistota</taxon>
        <taxon>Synergistia</taxon>
        <taxon>Synergistales</taxon>
        <taxon>Dethiosulfovibrionaceae</taxon>
        <taxon>Dethiosulfovibrio</taxon>
    </lineage>
</organism>
<reference evidence="2" key="1">
    <citation type="submission" date="2017-04" db="EMBL/GenBank/DDBJ databases">
        <authorList>
            <person name="Varghese N."/>
            <person name="Submissions S."/>
        </authorList>
    </citation>
    <scope>NUCLEOTIDE SEQUENCE [LARGE SCALE GENOMIC DNA]</scope>
    <source>
        <strain evidence="2">USBA 82</strain>
    </source>
</reference>
<dbReference type="AlphaFoldDB" id="A0A1X7IWR7"/>
<sequence>MSLKKLILLGALSAVLFVSRSWALSFSMDEGIAKDLSSRGGPFYLSWGTYKDF</sequence>
<dbReference type="RefSeq" id="WP_159448218.1">
    <property type="nucleotide sequence ID" value="NZ_FXBB01000006.1"/>
</dbReference>
<dbReference type="EMBL" id="FXBB01000006">
    <property type="protein sequence ID" value="SMG19531.1"/>
    <property type="molecule type" value="Genomic_DNA"/>
</dbReference>